<gene>
    <name evidence="1" type="ORF">A1D17_07020</name>
</gene>
<dbReference type="EMBL" id="LUKJ01000003">
    <property type="protein sequence ID" value="KZN15924.1"/>
    <property type="molecule type" value="Genomic_DNA"/>
</dbReference>
<evidence type="ECO:0000313" key="2">
    <source>
        <dbReference type="Proteomes" id="UP000076489"/>
    </source>
</evidence>
<sequence>MPTIDFTNIRSAPKSKNDSFEALAVQLFRFSCDAPEGSSFYSLRGDGGDGGVEAYFRAPNGEVLGVQAKYFFQLGAKELGQITKSVTAARLNHPALSEYWIYIPFDLTGRVAGGARGQGEVERFESWKEELEQRTEAEGQRVKITLCSATVMREQLQRLDTHGGIRRYWFDDSVLTPVQVQQCLDQAREFAGPRYMGQLDVVTDAHDILDFFGGTADFSNWRHQIFSPILSELRSLRGRTDDVFDLINKDKKAEAESLLEQLSSQLTEVRQVEKPEQSVTQALKTVIQLQPILLTAKESQEAAFAQQHGVESDTPSFRQFNAEYMCAFPAGAMDAARELFQLNQSMEKILTCPQLSVSEGNSLLLVGPAGVGKTHAIVSAAYRRFAEGGLSLVVFGDDFDGGEPWETIRSKLGFGAQIGRDDLFQCLSTSAEHAGLPFVIFIDALNESRAAARWKAKLPELIQQCKPYPGVKICVSARDTYKDLVTDSRFPGYAFEHRGFNGQGVEALQAFADFYGLDAEITPLFSEELSNPLFLHLACKTLQEEGSKTLDVSLPGFSALLERHLKHSNAAVKERLGYSSPKNLVRQSMLSLAQRLTSASASDRLWESCAAGLRDVVGPELTPEVFIRELQREGLVILTEGTDDTWTVRLGYERYGDVLRAIALVDGHTHESGELDVKRLGASLVSLPPEDRGLLEVLAAVLPEKTGIEIVNPDIGLETELANRLFVHGLAWRSSKSFENNGLEDEIFAALKVPGLWEDLYEVFVKVSLVPNHRLNAELWLDNFLTRQPLVNRDVYLSRAAFKSYANNGAVKSLLNASLTADIMRWPSESRRLATIVLGWLTSCADRRVRDQASKGLVRLIVADPPLAAGFARNFLASDDDYILESVTEAIYSACLIARAQRPAFIPALRVLVSHGYDRANVIIRDSIRMLAELLKDHGIDEPLRERLGRFPSKSPVIQAWPTLVDAKPLLDLEHLPSDMKLWGSNIGPDFWRYQVEGKVSGFDLKAASVTKENIACWIMVETLRLGFPGYKEGVLNYDRALNSEFGSGRARAGYAERLGKKYYWISLHRLLGVLSDHIQPCASYQGTVPGPDHYWSVDVRKRDLTDMRDVISERTYPDSILRRREYAFPSHESDVKKWVKTDDFATHETRLSCTDTNGVVWIALQRNEAANDLGEDDAWTTPYLSFDVFYTSVLADEEVFGTRSYDRIDRAFSDHASCYRSFLGEYPDGAAFNQFVEEGTTNTHCDGMARTMVTLSRGGEWEYEFTSETDRPSLDVPCQDIVKTLGLIWDQQRGWLDEAGSLIAFTSGPYRNNALFIRKAALDSFLEETGKSLLYRRFANRGFINQRGDTGSQIDLRTYLKYIPQDGFVVMHDESDLFE</sequence>
<comment type="caution">
    <text evidence="1">The sequence shown here is derived from an EMBL/GenBank/DDBJ whole genome shotgun (WGS) entry which is preliminary data.</text>
</comment>
<evidence type="ECO:0000313" key="1">
    <source>
        <dbReference type="EMBL" id="KZN15924.1"/>
    </source>
</evidence>
<proteinExistence type="predicted"/>
<accession>A0A166MMH9</accession>
<protein>
    <submittedName>
        <fullName evidence="1">Uncharacterized protein</fullName>
    </submittedName>
</protein>
<name>A0A166MMH9_PSEFL</name>
<organism evidence="1 2">
    <name type="scientific">Pseudomonas fluorescens</name>
    <dbReference type="NCBI Taxonomy" id="294"/>
    <lineage>
        <taxon>Bacteria</taxon>
        <taxon>Pseudomonadati</taxon>
        <taxon>Pseudomonadota</taxon>
        <taxon>Gammaproteobacteria</taxon>
        <taxon>Pseudomonadales</taxon>
        <taxon>Pseudomonadaceae</taxon>
        <taxon>Pseudomonas</taxon>
    </lineage>
</organism>
<reference evidence="1 2" key="2">
    <citation type="journal article" date="2018" name="Nature">
        <title>Mutant phenotypes for thousands of bacterial genes of unknown function.</title>
        <authorList>
            <person name="Price M.N."/>
            <person name="Wetmore K.M."/>
            <person name="Waters R.J."/>
            <person name="Callaghan M."/>
            <person name="Ray J."/>
            <person name="Liu H."/>
            <person name="Kuehl J.V."/>
            <person name="Melnyk R.A."/>
            <person name="Lamson J.S."/>
            <person name="Suh Y."/>
            <person name="Carlson H.K."/>
            <person name="Esquivel Z."/>
            <person name="Sadeeshkumar H."/>
            <person name="Chakraborty R."/>
            <person name="Zane G.M."/>
            <person name="Rubin B.E."/>
            <person name="Wall J.D."/>
            <person name="Visel A."/>
            <person name="Bristow J."/>
            <person name="Blow M.J."/>
            <person name="Arkin A.P."/>
            <person name="Deutschbauer A.M."/>
        </authorList>
    </citation>
    <scope>NUCLEOTIDE SEQUENCE [LARGE SCALE GENOMIC DNA]</scope>
    <source>
        <strain evidence="1 2">FW300-N1B4</strain>
    </source>
</reference>
<dbReference type="Proteomes" id="UP000076489">
    <property type="component" value="Unassembled WGS sequence"/>
</dbReference>
<dbReference type="SUPFAM" id="SSF52540">
    <property type="entry name" value="P-loop containing nucleoside triphosphate hydrolases"/>
    <property type="match status" value="1"/>
</dbReference>
<dbReference type="OrthoDB" id="9757917at2"/>
<reference evidence="2" key="1">
    <citation type="submission" date="2016-03" db="EMBL/GenBank/DDBJ databases">
        <authorList>
            <person name="Ray J."/>
            <person name="Price M."/>
            <person name="Deutschbauer A."/>
        </authorList>
    </citation>
    <scope>NUCLEOTIDE SEQUENCE [LARGE SCALE GENOMIC DNA]</scope>
    <source>
        <strain evidence="2">FW300-N1B4</strain>
    </source>
</reference>
<dbReference type="RefSeq" id="WP_063341207.1">
    <property type="nucleotide sequence ID" value="NZ_LUKJ01000003.1"/>
</dbReference>
<dbReference type="InterPro" id="IPR027417">
    <property type="entry name" value="P-loop_NTPase"/>
</dbReference>